<name>A0A1X6N9S9_9APHY</name>
<evidence type="ECO:0000313" key="2">
    <source>
        <dbReference type="Proteomes" id="UP000194127"/>
    </source>
</evidence>
<protein>
    <submittedName>
        <fullName evidence="1">Uncharacterized protein</fullName>
    </submittedName>
</protein>
<keyword evidence="2" id="KW-1185">Reference proteome</keyword>
<dbReference type="RefSeq" id="XP_024342064.1">
    <property type="nucleotide sequence ID" value="XM_024477477.1"/>
</dbReference>
<dbReference type="Proteomes" id="UP000194127">
    <property type="component" value="Unassembled WGS sequence"/>
</dbReference>
<dbReference type="OrthoDB" id="3251181at2759"/>
<dbReference type="GeneID" id="36322427"/>
<accession>A0A1X6N9S9</accession>
<gene>
    <name evidence="1" type="ORF">POSPLADRAFT_1039016</name>
</gene>
<sequence length="141" mass="15607">MPHFLRYRQTVTLARCAYSFASRTLRLRQGYEDSDLTDLPPYRSNSPLAHLARIDLDVLTFTSLVPSTSVPSTPVMSTTVAKEFSEVPKLSSDGSNYRIWLGRVERAAGACEAEELLVRAADASSAAEYSRSISVSRKFTP</sequence>
<evidence type="ECO:0000313" key="1">
    <source>
        <dbReference type="EMBL" id="OSX65270.1"/>
    </source>
</evidence>
<proteinExistence type="predicted"/>
<reference evidence="1 2" key="1">
    <citation type="submission" date="2017-04" db="EMBL/GenBank/DDBJ databases">
        <title>Genome Sequence of the Model Brown-Rot Fungus Postia placenta SB12.</title>
        <authorList>
            <consortium name="DOE Joint Genome Institute"/>
            <person name="Gaskell J."/>
            <person name="Kersten P."/>
            <person name="Larrondo L.F."/>
            <person name="Canessa P."/>
            <person name="Martinez D."/>
            <person name="Hibbett D."/>
            <person name="Schmoll M."/>
            <person name="Kubicek C.P."/>
            <person name="Martinez A.T."/>
            <person name="Yadav J."/>
            <person name="Master E."/>
            <person name="Magnuson J.K."/>
            <person name="James T."/>
            <person name="Yaver D."/>
            <person name="Berka R."/>
            <person name="Labutti K."/>
            <person name="Lipzen A."/>
            <person name="Aerts A."/>
            <person name="Barry K."/>
            <person name="Henrissat B."/>
            <person name="Blanchette R."/>
            <person name="Grigoriev I."/>
            <person name="Cullen D."/>
        </authorList>
    </citation>
    <scope>NUCLEOTIDE SEQUENCE [LARGE SCALE GENOMIC DNA]</scope>
    <source>
        <strain evidence="1 2">MAD-698-R-SB12</strain>
    </source>
</reference>
<organism evidence="1 2">
    <name type="scientific">Postia placenta MAD-698-R-SB12</name>
    <dbReference type="NCBI Taxonomy" id="670580"/>
    <lineage>
        <taxon>Eukaryota</taxon>
        <taxon>Fungi</taxon>
        <taxon>Dikarya</taxon>
        <taxon>Basidiomycota</taxon>
        <taxon>Agaricomycotina</taxon>
        <taxon>Agaricomycetes</taxon>
        <taxon>Polyporales</taxon>
        <taxon>Adustoporiaceae</taxon>
        <taxon>Rhodonia</taxon>
    </lineage>
</organism>
<dbReference type="AlphaFoldDB" id="A0A1X6N9S9"/>
<dbReference type="EMBL" id="KZ110593">
    <property type="protein sequence ID" value="OSX65270.1"/>
    <property type="molecule type" value="Genomic_DNA"/>
</dbReference>